<name>A0A1F5SZG5_9BACT</name>
<dbReference type="AlphaFoldDB" id="A0A1F5SZG5"/>
<evidence type="ECO:0000256" key="9">
    <source>
        <dbReference type="ARBA" id="ARBA00031501"/>
    </source>
</evidence>
<proteinExistence type="inferred from homology"/>
<evidence type="ECO:0000256" key="2">
    <source>
        <dbReference type="ARBA" id="ARBA00005684"/>
    </source>
</evidence>
<dbReference type="PANTHER" id="PTHR32438">
    <property type="entry name" value="4-ALPHA-GLUCANOTRANSFERASE DPE1, CHLOROPLASTIC/AMYLOPLASTIC"/>
    <property type="match status" value="1"/>
</dbReference>
<dbReference type="NCBIfam" id="TIGR00217">
    <property type="entry name" value="malQ"/>
    <property type="match status" value="1"/>
</dbReference>
<evidence type="ECO:0000256" key="6">
    <source>
        <dbReference type="ARBA" id="ARBA00022679"/>
    </source>
</evidence>
<comment type="catalytic activity">
    <reaction evidence="1 10">
        <text>Transfers a segment of a (1-&gt;4)-alpha-D-glucan to a new position in an acceptor, which may be glucose or a (1-&gt;4)-alpha-D-glucan.</text>
        <dbReference type="EC" id="2.4.1.25"/>
    </reaction>
</comment>
<dbReference type="EC" id="2.4.1.25" evidence="3 10"/>
<dbReference type="GO" id="GO:0005975">
    <property type="term" value="P:carbohydrate metabolic process"/>
    <property type="evidence" value="ECO:0007669"/>
    <property type="project" value="InterPro"/>
</dbReference>
<dbReference type="SUPFAM" id="SSF51445">
    <property type="entry name" value="(Trans)glycosidases"/>
    <property type="match status" value="1"/>
</dbReference>
<protein>
    <recommendedName>
        <fullName evidence="4 10">4-alpha-glucanotransferase</fullName>
        <ecNumber evidence="3 10">2.4.1.25</ecNumber>
    </recommendedName>
    <alternativeName>
        <fullName evidence="8 10">Amylomaltase</fullName>
    </alternativeName>
    <alternativeName>
        <fullName evidence="9 10">Disproportionating enzyme</fullName>
    </alternativeName>
</protein>
<organism evidence="11 12">
    <name type="scientific">Candidatus Falkowbacteria bacterium RIFCSPLOWO2_12_FULL_45_13</name>
    <dbReference type="NCBI Taxonomy" id="1797991"/>
    <lineage>
        <taxon>Bacteria</taxon>
        <taxon>Candidatus Falkowiibacteriota</taxon>
    </lineage>
</organism>
<comment type="similarity">
    <text evidence="2 10">Belongs to the disproportionating enzyme family.</text>
</comment>
<keyword evidence="7 10" id="KW-0119">Carbohydrate metabolism</keyword>
<evidence type="ECO:0000256" key="5">
    <source>
        <dbReference type="ARBA" id="ARBA00022676"/>
    </source>
</evidence>
<dbReference type="Gene3D" id="3.20.20.80">
    <property type="entry name" value="Glycosidases"/>
    <property type="match status" value="1"/>
</dbReference>
<reference evidence="11 12" key="1">
    <citation type="journal article" date="2016" name="Nat. Commun.">
        <title>Thousands of microbial genomes shed light on interconnected biogeochemical processes in an aquifer system.</title>
        <authorList>
            <person name="Anantharaman K."/>
            <person name="Brown C.T."/>
            <person name="Hug L.A."/>
            <person name="Sharon I."/>
            <person name="Castelle C.J."/>
            <person name="Probst A.J."/>
            <person name="Thomas B.C."/>
            <person name="Singh A."/>
            <person name="Wilkins M.J."/>
            <person name="Karaoz U."/>
            <person name="Brodie E.L."/>
            <person name="Williams K.H."/>
            <person name="Hubbard S.S."/>
            <person name="Banfield J.F."/>
        </authorList>
    </citation>
    <scope>NUCLEOTIDE SEQUENCE [LARGE SCALE GENOMIC DNA]</scope>
</reference>
<evidence type="ECO:0000256" key="7">
    <source>
        <dbReference type="ARBA" id="ARBA00023277"/>
    </source>
</evidence>
<dbReference type="EMBL" id="MFFY01000004">
    <property type="protein sequence ID" value="OGF32114.1"/>
    <property type="molecule type" value="Genomic_DNA"/>
</dbReference>
<evidence type="ECO:0000256" key="8">
    <source>
        <dbReference type="ARBA" id="ARBA00031423"/>
    </source>
</evidence>
<dbReference type="PANTHER" id="PTHR32438:SF5">
    <property type="entry name" value="4-ALPHA-GLUCANOTRANSFERASE DPE1, CHLOROPLASTIC_AMYLOPLASTIC"/>
    <property type="match status" value="1"/>
</dbReference>
<dbReference type="GO" id="GO:0004134">
    <property type="term" value="F:4-alpha-glucanotransferase activity"/>
    <property type="evidence" value="ECO:0007669"/>
    <property type="project" value="UniProtKB-EC"/>
</dbReference>
<dbReference type="Pfam" id="PF02446">
    <property type="entry name" value="Glyco_hydro_77"/>
    <property type="match status" value="1"/>
</dbReference>
<dbReference type="InterPro" id="IPR003385">
    <property type="entry name" value="Glyco_hydro_77"/>
</dbReference>
<evidence type="ECO:0000256" key="10">
    <source>
        <dbReference type="RuleBase" id="RU361207"/>
    </source>
</evidence>
<dbReference type="Proteomes" id="UP000176915">
    <property type="component" value="Unassembled WGS sequence"/>
</dbReference>
<gene>
    <name evidence="11" type="ORF">A3H09_00265</name>
</gene>
<keyword evidence="5 10" id="KW-0328">Glycosyltransferase</keyword>
<evidence type="ECO:0000256" key="4">
    <source>
        <dbReference type="ARBA" id="ARBA00020295"/>
    </source>
</evidence>
<dbReference type="InterPro" id="IPR017853">
    <property type="entry name" value="GH"/>
</dbReference>
<evidence type="ECO:0000313" key="12">
    <source>
        <dbReference type="Proteomes" id="UP000176915"/>
    </source>
</evidence>
<evidence type="ECO:0000256" key="3">
    <source>
        <dbReference type="ARBA" id="ARBA00012560"/>
    </source>
</evidence>
<keyword evidence="6 10" id="KW-0808">Transferase</keyword>
<accession>A0A1F5SZG5</accession>
<evidence type="ECO:0000313" key="11">
    <source>
        <dbReference type="EMBL" id="OGF32114.1"/>
    </source>
</evidence>
<sequence length="501" mass="57087">MIRDRGSGILLHITSLPSPYGIGDLGPGAFSFADFLAKAGQSFWQVLPLCPTDSASGNSPYSSNSAFAGNILLISPELLVVDGFLSQKELKTASDLPADCSDYQEAIPYKIKLLDLAYDNFRRGKKLRQEFSGFCLANSSWLDNFAVFVVLKTKRFGWTAWGSWDSALRDRQPKQLEAAKREYVQAIEREKFFQYIFYKQWSELRKYCNSKGVKLIGDIPIYVSYDSADVWEHRQIFKLDENGQLAALAGVPPDYFSRTGQLWGNPVYRWEVLKQQSYKWWLQRLEHNLGLYDVVRIDHFRGFVSYWEVPAGEVTAVNGRWVKAPAEDFFAAAIRKLPDLDLIAEDLGTITDEVKEIMTQFGFPGMKILLFAFGEDLKKHPYLPHNYSENCVVYTGTHDNSTVRGWYENIALPHEKKNLAEYLGHCPSPGQVNWDLIKLALNSEAKLSIFPLQDILGLGNEARMNVPSQSHGNWQWRVLASQLDRSIAERLRQLTILSKRD</sequence>
<dbReference type="NCBIfam" id="NF011080">
    <property type="entry name" value="PRK14508.1-3"/>
    <property type="match status" value="1"/>
</dbReference>
<evidence type="ECO:0000256" key="1">
    <source>
        <dbReference type="ARBA" id="ARBA00000439"/>
    </source>
</evidence>
<comment type="caution">
    <text evidence="11">The sequence shown here is derived from an EMBL/GenBank/DDBJ whole genome shotgun (WGS) entry which is preliminary data.</text>
</comment>